<dbReference type="PROSITE" id="PS51110">
    <property type="entry name" value="SAP_A"/>
    <property type="match status" value="1"/>
</dbReference>
<proteinExistence type="inferred from homology"/>
<evidence type="ECO:0000259" key="7">
    <source>
        <dbReference type="PROSITE" id="PS51110"/>
    </source>
</evidence>
<dbReference type="InterPro" id="IPR004911">
    <property type="entry name" value="Interferon-induced_GILT"/>
</dbReference>
<dbReference type="Gene3D" id="3.40.30.10">
    <property type="entry name" value="Glutaredoxin"/>
    <property type="match status" value="1"/>
</dbReference>
<dbReference type="GO" id="GO:0005576">
    <property type="term" value="C:extracellular region"/>
    <property type="evidence" value="ECO:0007669"/>
    <property type="project" value="UniProtKB-SubCell"/>
</dbReference>
<sequence length="212" mass="24260">MCSIPSDLWCDSAESARQCGVVEQCKKFQRLAKPIRLTLLYETLCPFCQKFITNDLQSLYDEFQDQIEFELVPWGNSRIMQGKIVCDHGAKECVANRLQSCVLDSIPARQALPFIICFEKKIAGSNTESVLEQCSSFLTIYYNQIKTCFNTDRGYQSQIQAARRTMTVRPNPVSEVPYLTINGYSPNVATNNLNIHALKYLLKKWLHRGKLM</sequence>
<dbReference type="STRING" id="451379.A0A0N5ADI7"/>
<evidence type="ECO:0000256" key="6">
    <source>
        <dbReference type="ARBA" id="ARBA00023180"/>
    </source>
</evidence>
<dbReference type="PANTHER" id="PTHR13234:SF11">
    <property type="entry name" value="PRION-LIKE-(Q_N-RICH)-DOMAIN-BEARING PROTEIN"/>
    <property type="match status" value="1"/>
</dbReference>
<keyword evidence="8" id="KW-1185">Reference proteome</keyword>
<evidence type="ECO:0000256" key="3">
    <source>
        <dbReference type="ARBA" id="ARBA00022525"/>
    </source>
</evidence>
<comment type="similarity">
    <text evidence="2">Belongs to the GILT family.</text>
</comment>
<evidence type="ECO:0000256" key="4">
    <source>
        <dbReference type="ARBA" id="ARBA00022729"/>
    </source>
</evidence>
<dbReference type="PANTHER" id="PTHR13234">
    <property type="entry name" value="GAMMA-INTERFERON INDUCIBLE LYSOSOMAL THIOL REDUCTASE GILT"/>
    <property type="match status" value="1"/>
</dbReference>
<evidence type="ECO:0000313" key="9">
    <source>
        <dbReference type="WBParaSite" id="SMUV_0000224101-mRNA-1"/>
    </source>
</evidence>
<dbReference type="Pfam" id="PF03227">
    <property type="entry name" value="GILT"/>
    <property type="match status" value="1"/>
</dbReference>
<keyword evidence="5" id="KW-1015">Disulfide bond</keyword>
<keyword evidence="4" id="KW-0732">Signal</keyword>
<dbReference type="AlphaFoldDB" id="A0A0N5ADI7"/>
<dbReference type="Pfam" id="PF02199">
    <property type="entry name" value="SapA"/>
    <property type="match status" value="1"/>
</dbReference>
<organism evidence="8 9">
    <name type="scientific">Syphacia muris</name>
    <dbReference type="NCBI Taxonomy" id="451379"/>
    <lineage>
        <taxon>Eukaryota</taxon>
        <taxon>Metazoa</taxon>
        <taxon>Ecdysozoa</taxon>
        <taxon>Nematoda</taxon>
        <taxon>Chromadorea</taxon>
        <taxon>Rhabditida</taxon>
        <taxon>Spirurina</taxon>
        <taxon>Oxyuridomorpha</taxon>
        <taxon>Oxyuroidea</taxon>
        <taxon>Oxyuridae</taxon>
        <taxon>Syphacia</taxon>
    </lineage>
</organism>
<keyword evidence="3" id="KW-0964">Secreted</keyword>
<dbReference type="GO" id="GO:0016671">
    <property type="term" value="F:oxidoreductase activity, acting on a sulfur group of donors, disulfide as acceptor"/>
    <property type="evidence" value="ECO:0007669"/>
    <property type="project" value="InterPro"/>
</dbReference>
<protein>
    <submittedName>
        <fullName evidence="9">Saposin A-type domain-containing protein</fullName>
    </submittedName>
</protein>
<name>A0A0N5ADI7_9BILA</name>
<accession>A0A0N5ADI7</accession>
<dbReference type="InterPro" id="IPR003119">
    <property type="entry name" value="SAP_A"/>
</dbReference>
<comment type="subcellular location">
    <subcellularLocation>
        <location evidence="1">Secreted</location>
    </subcellularLocation>
</comment>
<dbReference type="WBParaSite" id="SMUV_0000224101-mRNA-1">
    <property type="protein sequence ID" value="SMUV_0000224101-mRNA-1"/>
    <property type="gene ID" value="SMUV_0000224101"/>
</dbReference>
<dbReference type="InterPro" id="IPR036249">
    <property type="entry name" value="Thioredoxin-like_sf"/>
</dbReference>
<dbReference type="Proteomes" id="UP000046393">
    <property type="component" value="Unplaced"/>
</dbReference>
<evidence type="ECO:0000256" key="1">
    <source>
        <dbReference type="ARBA" id="ARBA00004613"/>
    </source>
</evidence>
<feature type="domain" description="Saposin A-type" evidence="7">
    <location>
        <begin position="1"/>
        <end position="35"/>
    </location>
</feature>
<dbReference type="SUPFAM" id="SSF52833">
    <property type="entry name" value="Thioredoxin-like"/>
    <property type="match status" value="1"/>
</dbReference>
<keyword evidence="6" id="KW-0325">Glycoprotein</keyword>
<evidence type="ECO:0000313" key="8">
    <source>
        <dbReference type="Proteomes" id="UP000046393"/>
    </source>
</evidence>
<evidence type="ECO:0000256" key="5">
    <source>
        <dbReference type="ARBA" id="ARBA00023157"/>
    </source>
</evidence>
<reference evidence="9" key="1">
    <citation type="submission" date="2017-02" db="UniProtKB">
        <authorList>
            <consortium name="WormBaseParasite"/>
        </authorList>
    </citation>
    <scope>IDENTIFICATION</scope>
</reference>
<evidence type="ECO:0000256" key="2">
    <source>
        <dbReference type="ARBA" id="ARBA00005679"/>
    </source>
</evidence>